<dbReference type="Pfam" id="PF00293">
    <property type="entry name" value="NUDIX"/>
    <property type="match status" value="1"/>
</dbReference>
<dbReference type="Gene3D" id="3.90.79.10">
    <property type="entry name" value="Nucleoside Triphosphate Pyrophosphohydrolase"/>
    <property type="match status" value="1"/>
</dbReference>
<dbReference type="Proteomes" id="UP000809587">
    <property type="component" value="Unassembled WGS sequence"/>
</dbReference>
<dbReference type="PROSITE" id="PS51462">
    <property type="entry name" value="NUDIX"/>
    <property type="match status" value="1"/>
</dbReference>
<sequence length="201" mass="21932">MSAVEHRYELRSRVQRYAGRIFTVVTDEVTMPGGGTATRDYARHVGAVAVVALDDAGQVVLVRQYRQPVGRHLWELPAGLMDVAGEDLPVAAARELAEEADLTAARWDLLVDVHTSPGFSDEVVRVFLARELAEVPVGQRHERHDEEADLQVVRIDLDEAVGMALAGEITNGPCVAGLLAAARARDAGWSVLRRADTPLHR</sequence>
<dbReference type="PANTHER" id="PTHR11839:SF31">
    <property type="entry name" value="ADP-RIBOSE PYROPHOSPHATASE"/>
    <property type="match status" value="1"/>
</dbReference>
<dbReference type="PANTHER" id="PTHR11839">
    <property type="entry name" value="UDP/ADP-SUGAR PYROPHOSPHATASE"/>
    <property type="match status" value="1"/>
</dbReference>
<name>A0ABS2JJZ2_9ACTN</name>
<organism evidence="3 4">
    <name type="scientific">Micromonospora humidisoli</name>
    <dbReference type="NCBI Taxonomy" id="2807622"/>
    <lineage>
        <taxon>Bacteria</taxon>
        <taxon>Bacillati</taxon>
        <taxon>Actinomycetota</taxon>
        <taxon>Actinomycetes</taxon>
        <taxon>Micromonosporales</taxon>
        <taxon>Micromonosporaceae</taxon>
        <taxon>Micromonospora</taxon>
    </lineage>
</organism>
<evidence type="ECO:0000313" key="3">
    <source>
        <dbReference type="EMBL" id="MBM7086852.1"/>
    </source>
</evidence>
<evidence type="ECO:0000313" key="4">
    <source>
        <dbReference type="Proteomes" id="UP000809587"/>
    </source>
</evidence>
<evidence type="ECO:0000256" key="1">
    <source>
        <dbReference type="ARBA" id="ARBA00022801"/>
    </source>
</evidence>
<dbReference type="SUPFAM" id="SSF55811">
    <property type="entry name" value="Nudix"/>
    <property type="match status" value="1"/>
</dbReference>
<gene>
    <name evidence="3" type="ORF">JQN84_30445</name>
</gene>
<evidence type="ECO:0000259" key="2">
    <source>
        <dbReference type="PROSITE" id="PS51462"/>
    </source>
</evidence>
<keyword evidence="4" id="KW-1185">Reference proteome</keyword>
<dbReference type="GO" id="GO:0016787">
    <property type="term" value="F:hydrolase activity"/>
    <property type="evidence" value="ECO:0007669"/>
    <property type="project" value="UniProtKB-KW"/>
</dbReference>
<keyword evidence="1 3" id="KW-0378">Hydrolase</keyword>
<dbReference type="InterPro" id="IPR015797">
    <property type="entry name" value="NUDIX_hydrolase-like_dom_sf"/>
</dbReference>
<dbReference type="EMBL" id="JAFEUO010000014">
    <property type="protein sequence ID" value="MBM7086852.1"/>
    <property type="molecule type" value="Genomic_DNA"/>
</dbReference>
<dbReference type="InterPro" id="IPR000086">
    <property type="entry name" value="NUDIX_hydrolase_dom"/>
</dbReference>
<dbReference type="RefSeq" id="WP_204962031.1">
    <property type="nucleotide sequence ID" value="NZ_JAFEUO010000014.1"/>
</dbReference>
<feature type="domain" description="Nudix hydrolase" evidence="2">
    <location>
        <begin position="42"/>
        <end position="177"/>
    </location>
</feature>
<comment type="caution">
    <text evidence="3">The sequence shown here is derived from an EMBL/GenBank/DDBJ whole genome shotgun (WGS) entry which is preliminary data.</text>
</comment>
<accession>A0ABS2JJZ2</accession>
<protein>
    <submittedName>
        <fullName evidence="3">NUDIX hydrolase</fullName>
    </submittedName>
</protein>
<proteinExistence type="predicted"/>
<reference evidence="3 4" key="1">
    <citation type="submission" date="2021-02" db="EMBL/GenBank/DDBJ databases">
        <authorList>
            <person name="Lee D.-H."/>
        </authorList>
    </citation>
    <scope>NUCLEOTIDE SEQUENCE [LARGE SCALE GENOMIC DNA]</scope>
    <source>
        <strain evidence="3 4">MMS20-R2-29</strain>
    </source>
</reference>